<gene>
    <name evidence="1" type="primary">Acey_s0366.g20</name>
    <name evidence="1" type="ORF">Y032_0366g20</name>
</gene>
<evidence type="ECO:0000313" key="2">
    <source>
        <dbReference type="Proteomes" id="UP000024635"/>
    </source>
</evidence>
<dbReference type="EMBL" id="JARK01001702">
    <property type="protein sequence ID" value="EYB82128.1"/>
    <property type="molecule type" value="Genomic_DNA"/>
</dbReference>
<proteinExistence type="predicted"/>
<dbReference type="AlphaFoldDB" id="A0A016RUY2"/>
<organism evidence="1 2">
    <name type="scientific">Ancylostoma ceylanicum</name>
    <dbReference type="NCBI Taxonomy" id="53326"/>
    <lineage>
        <taxon>Eukaryota</taxon>
        <taxon>Metazoa</taxon>
        <taxon>Ecdysozoa</taxon>
        <taxon>Nematoda</taxon>
        <taxon>Chromadorea</taxon>
        <taxon>Rhabditida</taxon>
        <taxon>Rhabditina</taxon>
        <taxon>Rhabditomorpha</taxon>
        <taxon>Strongyloidea</taxon>
        <taxon>Ancylostomatidae</taxon>
        <taxon>Ancylostomatinae</taxon>
        <taxon>Ancylostoma</taxon>
    </lineage>
</organism>
<name>A0A016RUY2_9BILA</name>
<sequence length="66" mass="7881">MVIFTERISFFLQFYAYISVAIMNEKNTRKFLKLYRLLEECRSSHQMTASLVGKIAIHRFQPYDDA</sequence>
<protein>
    <submittedName>
        <fullName evidence="1">Uncharacterized protein</fullName>
    </submittedName>
</protein>
<evidence type="ECO:0000313" key="1">
    <source>
        <dbReference type="EMBL" id="EYB82128.1"/>
    </source>
</evidence>
<reference evidence="2" key="1">
    <citation type="journal article" date="2015" name="Nat. Genet.">
        <title>The genome and transcriptome of the zoonotic hookworm Ancylostoma ceylanicum identify infection-specific gene families.</title>
        <authorList>
            <person name="Schwarz E.M."/>
            <person name="Hu Y."/>
            <person name="Antoshechkin I."/>
            <person name="Miller M.M."/>
            <person name="Sternberg P.W."/>
            <person name="Aroian R.V."/>
        </authorList>
    </citation>
    <scope>NUCLEOTIDE SEQUENCE</scope>
    <source>
        <strain evidence="2">HY135</strain>
    </source>
</reference>
<accession>A0A016RUY2</accession>
<keyword evidence="2" id="KW-1185">Reference proteome</keyword>
<dbReference type="Proteomes" id="UP000024635">
    <property type="component" value="Unassembled WGS sequence"/>
</dbReference>
<comment type="caution">
    <text evidence="1">The sequence shown here is derived from an EMBL/GenBank/DDBJ whole genome shotgun (WGS) entry which is preliminary data.</text>
</comment>